<dbReference type="InterPro" id="IPR010929">
    <property type="entry name" value="PDR_CDR_ABC"/>
</dbReference>
<dbReference type="GO" id="GO:0016020">
    <property type="term" value="C:membrane"/>
    <property type="evidence" value="ECO:0007669"/>
    <property type="project" value="UniProtKB-SubCell"/>
</dbReference>
<dbReference type="InterPro" id="IPR034001">
    <property type="entry name" value="ABCG_PDR_1"/>
</dbReference>
<dbReference type="GO" id="GO:0140359">
    <property type="term" value="F:ABC-type transporter activity"/>
    <property type="evidence" value="ECO:0007669"/>
    <property type="project" value="InterPro"/>
</dbReference>
<feature type="transmembrane region" description="Helical" evidence="10">
    <location>
        <begin position="1287"/>
        <end position="1313"/>
    </location>
</feature>
<dbReference type="FunFam" id="3.40.50.300:FF:000054">
    <property type="entry name" value="ABC multidrug transporter atrF"/>
    <property type="match status" value="1"/>
</dbReference>
<feature type="transmembrane region" description="Helical" evidence="10">
    <location>
        <begin position="683"/>
        <end position="703"/>
    </location>
</feature>
<feature type="region of interest" description="Disordered" evidence="9">
    <location>
        <begin position="47"/>
        <end position="72"/>
    </location>
</feature>
<evidence type="ECO:0000256" key="6">
    <source>
        <dbReference type="ARBA" id="ARBA00022840"/>
    </source>
</evidence>
<keyword evidence="5" id="KW-0547">Nucleotide-binding</keyword>
<feature type="transmembrane region" description="Helical" evidence="10">
    <location>
        <begin position="1245"/>
        <end position="1266"/>
    </location>
</feature>
<accession>A0A0C9W1U7</accession>
<dbReference type="Pfam" id="PF14510">
    <property type="entry name" value="ABC_trans_N"/>
    <property type="match status" value="1"/>
</dbReference>
<keyword evidence="3" id="KW-0813">Transport</keyword>
<feature type="transmembrane region" description="Helical" evidence="10">
    <location>
        <begin position="650"/>
        <end position="671"/>
    </location>
</feature>
<dbReference type="GO" id="GO:0005524">
    <property type="term" value="F:ATP binding"/>
    <property type="evidence" value="ECO:0007669"/>
    <property type="project" value="UniProtKB-KW"/>
</dbReference>
<evidence type="ECO:0000259" key="11">
    <source>
        <dbReference type="PROSITE" id="PS50893"/>
    </source>
</evidence>
<feature type="transmembrane region" description="Helical" evidence="10">
    <location>
        <begin position="619"/>
        <end position="644"/>
    </location>
</feature>
<dbReference type="InterPro" id="IPR003439">
    <property type="entry name" value="ABC_transporter-like_ATP-bd"/>
</dbReference>
<dbReference type="CDD" id="cd03232">
    <property type="entry name" value="ABCG_PDR_domain2"/>
    <property type="match status" value="1"/>
</dbReference>
<dbReference type="SMART" id="SM00382">
    <property type="entry name" value="AAA"/>
    <property type="match status" value="2"/>
</dbReference>
<dbReference type="CDD" id="cd03233">
    <property type="entry name" value="ABCG_PDR_domain1"/>
    <property type="match status" value="1"/>
</dbReference>
<dbReference type="Pfam" id="PF00005">
    <property type="entry name" value="ABC_tran"/>
    <property type="match status" value="2"/>
</dbReference>
<dbReference type="InterPro" id="IPR043926">
    <property type="entry name" value="ABCG_dom"/>
</dbReference>
<keyword evidence="13" id="KW-1185">Reference proteome</keyword>
<proteinExistence type="inferred from homology"/>
<evidence type="ECO:0000256" key="8">
    <source>
        <dbReference type="ARBA" id="ARBA00023136"/>
    </source>
</evidence>
<sequence length="1541" mass="170328">MSALHSQFEGARENEPALPDIVPATGLLAELGNTAFLNAIYTPSLPPATGSRELRPNQHRQRASSSASHVDLDYFDPQGVGALRQTLSRVSVGPSEHGRNEPSRIGEVSAQASTQQSASSDTAVGDDSFDFERILRDVLKKRSEADIKSRELGVLFDQLRVVGKGASASFQPTLGSLLNPIEIAKSVQALRHPHLRSIIEGFQGVVRPGEMLLVLGRPGSGCSTLLKVLANQRDEFHTVNGQVHYNSLSFDDVRLFHRGDVQYCPEDDVHFPTLTVEQTISFAAKTRVPQARAAGVTRTGYWSGITDTLTTVFGLRHVRKSPVGDAAIRGISGGEKKRVSISEALATRSLVTSWDNSTRGLDASTAVEYVRALRIATDIVRLSTIVSIYQAGESLYQMFDKVCVIYEGRMVYFGPANQARQYFIDMGYEPANRQTTADFLVAVTDPYGRNIRDGVNAVPSTAAEFEQYYRSSSAMRANREDMDSFREHYVGKGDLISAFQASTKAERAKHANEKSPYTISIPMQIRAVMVRRVQIMTGSIAAQVINTIAFVLQAIILGTTFLELSTNSSDFYSRGGILFFAVFLPALFAMSEIPSLFAQRPIVHRHQSAAMYHPFIEGIALTLVDVPVTFVIIVLYSIVLYFLVGLQRSAGQFFIFFLFEFVTALLSKALFRSLAAAFKAEAPAQSVAGITVLVVSLYTGYLIPQPSMIGALRWISYINPVRYSFEALLVNEFHTINGPCGMLVPSGPGYDDFPQNNKACTTVGSQPGDINVNGNLFVGLSFGYSYNHLWRNFGIVIAFGVFFVSVLLIFTEFNTTIAGQTAITLFKRGSKTSAVQGAISPTSTADEEKTVAQSSANSDSDSRRESERDIQKALAEQPKMTEVFTWQHMNYKVAGRQLLNDVSGFVAPGKLTALMGESGAGKTTLLNVLAERADTGVISGTRFVNGHPLPPDFQAQTGYCQQTDTHLPTMTVREALLFSAKLRQPLSVPLAEKQAYVDKCLTMCGLDAYKDAIVGSLGVEYRKRTTIGVELAAKPKLLLFLDEPTSGLDSQSAWAIVSFLRDLANSGQAILCTIHQPSAELFQVFDRLLLLRKGGETVYFGDVGPNATTLIRYFERNGSRPCEPYENPAEFMLDVIGAGATASSASDWHHIWTSSTEASCVQDEIDAILAKGRSTPPVSASIGSGFATPWGYQAWTLLMRNFADHWRDPTYVMAKLMLNIVGGLLIGFTFFKRNDTLQGTQDKLFAVYMATILSVPLANQLQVVFLRLRDIYEIRERPSRIYSWSALVTSQILVELPWNILGSTLFFFCWYWTVGFPSDRGGYTYLLLGVLFPVYYTTVGQAVAAFSPTAEIAGIMFSFLFSFVLTFNGVLQPFSKLGWWQWTYRISPYTYLIEGLVGQVLSGEQIHCSSKELAVVEPPSGYSCASYLEPFVTSFGGYLANPNDGSNCQYCSESTADEWLARMFNIHYSHRWRDVGLFCAFIVFNIFAVYMFTYLFRIRSYANVKPYFERAVFRVRGFFTKKQKPAVEREEKGISTEDTDT</sequence>
<evidence type="ECO:0000256" key="10">
    <source>
        <dbReference type="SAM" id="Phobius"/>
    </source>
</evidence>
<feature type="transmembrane region" description="Helical" evidence="10">
    <location>
        <begin position="1325"/>
        <end position="1346"/>
    </location>
</feature>
<dbReference type="SUPFAM" id="SSF52540">
    <property type="entry name" value="P-loop containing nucleoside triphosphate hydrolases"/>
    <property type="match status" value="2"/>
</dbReference>
<comment type="similarity">
    <text evidence="2">Belongs to the ABC transporter superfamily. ABCG family. PDR (TC 3.A.1.205) subfamily.</text>
</comment>
<feature type="transmembrane region" description="Helical" evidence="10">
    <location>
        <begin position="1216"/>
        <end position="1233"/>
    </location>
</feature>
<dbReference type="InterPro" id="IPR013525">
    <property type="entry name" value="ABC2_TM"/>
</dbReference>
<evidence type="ECO:0000256" key="2">
    <source>
        <dbReference type="ARBA" id="ARBA00006012"/>
    </source>
</evidence>
<feature type="transmembrane region" description="Helical" evidence="10">
    <location>
        <begin position="789"/>
        <end position="810"/>
    </location>
</feature>
<protein>
    <recommendedName>
        <fullName evidence="11">ABC transporter domain-containing protein</fullName>
    </recommendedName>
</protein>
<evidence type="ECO:0000256" key="4">
    <source>
        <dbReference type="ARBA" id="ARBA00022692"/>
    </source>
</evidence>
<feature type="transmembrane region" description="Helical" evidence="10">
    <location>
        <begin position="1353"/>
        <end position="1371"/>
    </location>
</feature>
<name>A0A0C9W1U7_9AGAM</name>
<dbReference type="OrthoDB" id="245989at2759"/>
<evidence type="ECO:0000256" key="3">
    <source>
        <dbReference type="ARBA" id="ARBA00022448"/>
    </source>
</evidence>
<dbReference type="Pfam" id="PF19055">
    <property type="entry name" value="ABC2_membrane_7"/>
    <property type="match status" value="1"/>
</dbReference>
<feature type="transmembrane region" description="Helical" evidence="10">
    <location>
        <begin position="533"/>
        <end position="557"/>
    </location>
</feature>
<dbReference type="Proteomes" id="UP000053820">
    <property type="component" value="Unassembled WGS sequence"/>
</dbReference>
<feature type="domain" description="ABC transporter" evidence="11">
    <location>
        <begin position="178"/>
        <end position="432"/>
    </location>
</feature>
<dbReference type="HOGENOM" id="CLU_000604_35_0_1"/>
<dbReference type="InterPro" id="IPR003593">
    <property type="entry name" value="AAA+_ATPase"/>
</dbReference>
<dbReference type="EMBL" id="KN839845">
    <property type="protein sequence ID" value="KIJ64920.1"/>
    <property type="molecule type" value="Genomic_DNA"/>
</dbReference>
<dbReference type="InterPro" id="IPR029481">
    <property type="entry name" value="ABC_trans_N"/>
</dbReference>
<feature type="region of interest" description="Disordered" evidence="9">
    <location>
        <begin position="837"/>
        <end position="867"/>
    </location>
</feature>
<dbReference type="GO" id="GO:0016887">
    <property type="term" value="F:ATP hydrolysis activity"/>
    <property type="evidence" value="ECO:0007669"/>
    <property type="project" value="InterPro"/>
</dbReference>
<dbReference type="InterPro" id="IPR027417">
    <property type="entry name" value="P-loop_NTPase"/>
</dbReference>
<keyword evidence="7 10" id="KW-1133">Transmembrane helix</keyword>
<reference evidence="12 13" key="1">
    <citation type="submission" date="2014-04" db="EMBL/GenBank/DDBJ databases">
        <title>Evolutionary Origins and Diversification of the Mycorrhizal Mutualists.</title>
        <authorList>
            <consortium name="DOE Joint Genome Institute"/>
            <consortium name="Mycorrhizal Genomics Consortium"/>
            <person name="Kohler A."/>
            <person name="Kuo A."/>
            <person name="Nagy L.G."/>
            <person name="Floudas D."/>
            <person name="Copeland A."/>
            <person name="Barry K.W."/>
            <person name="Cichocki N."/>
            <person name="Veneault-Fourrey C."/>
            <person name="LaButti K."/>
            <person name="Lindquist E.A."/>
            <person name="Lipzen A."/>
            <person name="Lundell T."/>
            <person name="Morin E."/>
            <person name="Murat C."/>
            <person name="Riley R."/>
            <person name="Ohm R."/>
            <person name="Sun H."/>
            <person name="Tunlid A."/>
            <person name="Henrissat B."/>
            <person name="Grigoriev I.V."/>
            <person name="Hibbett D.S."/>
            <person name="Martin F."/>
        </authorList>
    </citation>
    <scope>NUCLEOTIDE SEQUENCE [LARGE SCALE GENOMIC DNA]</scope>
    <source>
        <strain evidence="12 13">MD-312</strain>
    </source>
</reference>
<dbReference type="Pfam" id="PF06422">
    <property type="entry name" value="PDR_CDR"/>
    <property type="match status" value="2"/>
</dbReference>
<feature type="domain" description="ABC transporter" evidence="11">
    <location>
        <begin position="884"/>
        <end position="1118"/>
    </location>
</feature>
<feature type="transmembrane region" description="Helical" evidence="10">
    <location>
        <begin position="1475"/>
        <end position="1496"/>
    </location>
</feature>
<evidence type="ECO:0000256" key="1">
    <source>
        <dbReference type="ARBA" id="ARBA00004141"/>
    </source>
</evidence>
<keyword evidence="4 10" id="KW-0812">Transmembrane</keyword>
<evidence type="ECO:0000256" key="5">
    <source>
        <dbReference type="ARBA" id="ARBA00022741"/>
    </source>
</evidence>
<gene>
    <name evidence="12" type="ORF">HYDPIDRAFT_28268</name>
</gene>
<evidence type="ECO:0000313" key="12">
    <source>
        <dbReference type="EMBL" id="KIJ64920.1"/>
    </source>
</evidence>
<keyword evidence="6" id="KW-0067">ATP-binding</keyword>
<organism evidence="12 13">
    <name type="scientific">Hydnomerulius pinastri MD-312</name>
    <dbReference type="NCBI Taxonomy" id="994086"/>
    <lineage>
        <taxon>Eukaryota</taxon>
        <taxon>Fungi</taxon>
        <taxon>Dikarya</taxon>
        <taxon>Basidiomycota</taxon>
        <taxon>Agaricomycotina</taxon>
        <taxon>Agaricomycetes</taxon>
        <taxon>Agaricomycetidae</taxon>
        <taxon>Boletales</taxon>
        <taxon>Boletales incertae sedis</taxon>
        <taxon>Leucogyrophana</taxon>
    </lineage>
</organism>
<comment type="subcellular location">
    <subcellularLocation>
        <location evidence="1">Membrane</location>
        <topology evidence="1">Multi-pass membrane protein</topology>
    </subcellularLocation>
</comment>
<evidence type="ECO:0000256" key="9">
    <source>
        <dbReference type="SAM" id="MobiDB-lite"/>
    </source>
</evidence>
<keyword evidence="8 10" id="KW-0472">Membrane</keyword>
<dbReference type="Gene3D" id="3.40.50.300">
    <property type="entry name" value="P-loop containing nucleotide triphosphate hydrolases"/>
    <property type="match status" value="2"/>
</dbReference>
<evidence type="ECO:0000313" key="13">
    <source>
        <dbReference type="Proteomes" id="UP000053820"/>
    </source>
</evidence>
<feature type="region of interest" description="Disordered" evidence="9">
    <location>
        <begin position="89"/>
        <end position="124"/>
    </location>
</feature>
<dbReference type="InterPro" id="IPR017871">
    <property type="entry name" value="ABC_transporter-like_CS"/>
</dbReference>
<evidence type="ECO:0000256" key="7">
    <source>
        <dbReference type="ARBA" id="ARBA00022989"/>
    </source>
</evidence>
<dbReference type="InterPro" id="IPR034003">
    <property type="entry name" value="ABCG_PDR_2"/>
</dbReference>
<feature type="compositionally biased region" description="Low complexity" evidence="9">
    <location>
        <begin position="109"/>
        <end position="120"/>
    </location>
</feature>
<dbReference type="PROSITE" id="PS00211">
    <property type="entry name" value="ABC_TRANSPORTER_1"/>
    <property type="match status" value="1"/>
</dbReference>
<dbReference type="PANTHER" id="PTHR19241">
    <property type="entry name" value="ATP-BINDING CASSETTE TRANSPORTER"/>
    <property type="match status" value="1"/>
</dbReference>
<dbReference type="PROSITE" id="PS50893">
    <property type="entry name" value="ABC_TRANSPORTER_2"/>
    <property type="match status" value="2"/>
</dbReference>
<dbReference type="Pfam" id="PF01061">
    <property type="entry name" value="ABC2_membrane"/>
    <property type="match status" value="2"/>
</dbReference>
<feature type="transmembrane region" description="Helical" evidence="10">
    <location>
        <begin position="577"/>
        <end position="598"/>
    </location>
</feature>